<feature type="transmembrane region" description="Helical" evidence="5">
    <location>
        <begin position="104"/>
        <end position="122"/>
    </location>
</feature>
<feature type="transmembrane region" description="Helical" evidence="5">
    <location>
        <begin position="55"/>
        <end position="72"/>
    </location>
</feature>
<dbReference type="Pfam" id="PF01740">
    <property type="entry name" value="STAS"/>
    <property type="match status" value="1"/>
</dbReference>
<name>A0A1W1D9V6_9ZZZZ</name>
<feature type="transmembrane region" description="Helical" evidence="5">
    <location>
        <begin position="330"/>
        <end position="354"/>
    </location>
</feature>
<comment type="subcellular location">
    <subcellularLocation>
        <location evidence="1">Membrane</location>
        <topology evidence="1">Multi-pass membrane protein</topology>
    </subcellularLocation>
</comment>
<protein>
    <submittedName>
        <fullName evidence="7">Sulfate permease</fullName>
    </submittedName>
</protein>
<dbReference type="EMBL" id="FPHR01000021">
    <property type="protein sequence ID" value="SFV77354.1"/>
    <property type="molecule type" value="Genomic_DNA"/>
</dbReference>
<feature type="transmembrane region" description="Helical" evidence="5">
    <location>
        <begin position="407"/>
        <end position="428"/>
    </location>
</feature>
<dbReference type="GO" id="GO:0016020">
    <property type="term" value="C:membrane"/>
    <property type="evidence" value="ECO:0007669"/>
    <property type="project" value="UniProtKB-SubCell"/>
</dbReference>
<dbReference type="CDD" id="cd07042">
    <property type="entry name" value="STAS_SulP_like_sulfate_transporter"/>
    <property type="match status" value="1"/>
</dbReference>
<dbReference type="PANTHER" id="PTHR11814">
    <property type="entry name" value="SULFATE TRANSPORTER"/>
    <property type="match status" value="1"/>
</dbReference>
<dbReference type="InterPro" id="IPR002645">
    <property type="entry name" value="STAS_dom"/>
</dbReference>
<keyword evidence="3 5" id="KW-1133">Transmembrane helix</keyword>
<organism evidence="7">
    <name type="scientific">hydrothermal vent metagenome</name>
    <dbReference type="NCBI Taxonomy" id="652676"/>
    <lineage>
        <taxon>unclassified sequences</taxon>
        <taxon>metagenomes</taxon>
        <taxon>ecological metagenomes</taxon>
    </lineage>
</organism>
<feature type="transmembrane region" description="Helical" evidence="5">
    <location>
        <begin position="209"/>
        <end position="226"/>
    </location>
</feature>
<accession>A0A1W1D9V6</accession>
<dbReference type="InterPro" id="IPR011547">
    <property type="entry name" value="SLC26A/SulP_dom"/>
</dbReference>
<feature type="transmembrane region" description="Helical" evidence="5">
    <location>
        <begin position="129"/>
        <end position="150"/>
    </location>
</feature>
<evidence type="ECO:0000256" key="3">
    <source>
        <dbReference type="ARBA" id="ARBA00022989"/>
    </source>
</evidence>
<feature type="transmembrane region" description="Helical" evidence="5">
    <location>
        <begin position="366"/>
        <end position="387"/>
    </location>
</feature>
<feature type="domain" description="STAS" evidence="6">
    <location>
        <begin position="451"/>
        <end position="565"/>
    </location>
</feature>
<evidence type="ECO:0000256" key="2">
    <source>
        <dbReference type="ARBA" id="ARBA00022692"/>
    </source>
</evidence>
<sequence length="585" mass="62423">MNKIARFLPFLAWIGEIRNSNVLKADMVAGLTVALVLVPQSMAYAQLAGLPPQHGLYASFLPVMIAALMGSSRQLGTGPVAVVSLLTAAAVPTILPEGASMEEYVIYASLLAFLVGIFQFALGALKLGFVINFLSHPVVVGFTNAAAIIIGTSQLNKIFGVVKGDGEHTYEQVWGTIANAASNTHMATLMIALLAFAIMIAVKKYAPKLPGVLLAVAVTTIIAWLIDFGGSVEAGGYGGAIVGFIPEGLPPLVIPGFDFSVINQMIVTAITIGLIGFMEAISIAKAMAAKTKQRLDADQELMGQGLSNVVSSFFQGYAVSGSFSRSAVNISAGAVTGFSSVVTAVIVGITLLFLTPLLWHLPQATLAAVIIMAVINLIKFAPILHAWKVEKHDAIVAVTAFTLTLLFAPHLENGIVIGVILSLALFLYRTMEPRFTELSAHDGSTMLVNALENKLESCEVVSIVKFSGSLYFGNAGYFEDKILKLIADKKQCLRYVIVDMAGINQIDASGEDVLAGLLDRCSGAGVEILFARTEGIEKVLERSGFMKKYGKDRFYDRRTDALRFAWKELGDDEAASKSPLKHLIS</sequence>
<proteinExistence type="predicted"/>
<dbReference type="PROSITE" id="PS50801">
    <property type="entry name" value="STAS"/>
    <property type="match status" value="1"/>
</dbReference>
<evidence type="ECO:0000256" key="4">
    <source>
        <dbReference type="ARBA" id="ARBA00023136"/>
    </source>
</evidence>
<reference evidence="7" key="1">
    <citation type="submission" date="2016-10" db="EMBL/GenBank/DDBJ databases">
        <authorList>
            <person name="de Groot N.N."/>
        </authorList>
    </citation>
    <scope>NUCLEOTIDE SEQUENCE</scope>
</reference>
<evidence type="ECO:0000259" key="6">
    <source>
        <dbReference type="PROSITE" id="PS50801"/>
    </source>
</evidence>
<evidence type="ECO:0000313" key="7">
    <source>
        <dbReference type="EMBL" id="SFV77354.1"/>
    </source>
</evidence>
<dbReference type="Pfam" id="PF00916">
    <property type="entry name" value="Sulfate_transp"/>
    <property type="match status" value="1"/>
</dbReference>
<dbReference type="InterPro" id="IPR036513">
    <property type="entry name" value="STAS_dom_sf"/>
</dbReference>
<gene>
    <name evidence="7" type="ORF">MNB_SUP05-4-656</name>
</gene>
<dbReference type="Gene3D" id="3.30.750.24">
    <property type="entry name" value="STAS domain"/>
    <property type="match status" value="1"/>
</dbReference>
<feature type="transmembrane region" description="Helical" evidence="5">
    <location>
        <begin position="184"/>
        <end position="202"/>
    </location>
</feature>
<dbReference type="AlphaFoldDB" id="A0A1W1D9V6"/>
<keyword evidence="4 5" id="KW-0472">Membrane</keyword>
<evidence type="ECO:0000256" key="5">
    <source>
        <dbReference type="SAM" id="Phobius"/>
    </source>
</evidence>
<dbReference type="SUPFAM" id="SSF52091">
    <property type="entry name" value="SpoIIaa-like"/>
    <property type="match status" value="1"/>
</dbReference>
<dbReference type="NCBIfam" id="TIGR00815">
    <property type="entry name" value="sulP"/>
    <property type="match status" value="1"/>
</dbReference>
<keyword evidence="2 5" id="KW-0812">Transmembrane</keyword>
<feature type="transmembrane region" description="Helical" evidence="5">
    <location>
        <begin position="79"/>
        <end position="98"/>
    </location>
</feature>
<dbReference type="InterPro" id="IPR001902">
    <property type="entry name" value="SLC26A/SulP_fam"/>
</dbReference>
<evidence type="ECO:0000256" key="1">
    <source>
        <dbReference type="ARBA" id="ARBA00004141"/>
    </source>
</evidence>
<feature type="transmembrane region" description="Helical" evidence="5">
    <location>
        <begin position="261"/>
        <end position="284"/>
    </location>
</feature>
<dbReference type="GO" id="GO:0055085">
    <property type="term" value="P:transmembrane transport"/>
    <property type="evidence" value="ECO:0007669"/>
    <property type="project" value="InterPro"/>
</dbReference>